<dbReference type="Proteomes" id="UP000264353">
    <property type="component" value="Chromosome A2"/>
</dbReference>
<reference evidence="5 6" key="1">
    <citation type="submission" date="2018-06" db="EMBL/GenBank/DDBJ databases">
        <title>WGS assembly of Brassica rapa FPsc.</title>
        <authorList>
            <person name="Bowman J."/>
            <person name="Kohchi T."/>
            <person name="Yamato K."/>
            <person name="Jenkins J."/>
            <person name="Shu S."/>
            <person name="Ishizaki K."/>
            <person name="Yamaoka S."/>
            <person name="Nishihama R."/>
            <person name="Nakamura Y."/>
            <person name="Berger F."/>
            <person name="Adam C."/>
            <person name="Aki S."/>
            <person name="Althoff F."/>
            <person name="Araki T."/>
            <person name="Arteaga-Vazquez M."/>
            <person name="Balasubrmanian S."/>
            <person name="Bauer D."/>
            <person name="Boehm C."/>
            <person name="Briginshaw L."/>
            <person name="Caballero-Perez J."/>
            <person name="Catarino B."/>
            <person name="Chen F."/>
            <person name="Chiyoda S."/>
            <person name="Chovatia M."/>
            <person name="Davies K."/>
            <person name="Delmans M."/>
            <person name="Demura T."/>
            <person name="Dierschke T."/>
            <person name="Dolan L."/>
            <person name="Dorantes-Acosta A."/>
            <person name="Eklund D."/>
            <person name="Florent S."/>
            <person name="Flores-Sandoval E."/>
            <person name="Fujiyama A."/>
            <person name="Fukuzawa H."/>
            <person name="Galik B."/>
            <person name="Grimanelli D."/>
            <person name="Grimwood J."/>
            <person name="Grossniklaus U."/>
            <person name="Hamada T."/>
            <person name="Haseloff J."/>
            <person name="Hetherington A."/>
            <person name="Higo A."/>
            <person name="Hirakawa Y."/>
            <person name="Hundley H."/>
            <person name="Ikeda Y."/>
            <person name="Inoue K."/>
            <person name="Inoue S."/>
            <person name="Ishida S."/>
            <person name="Jia Q."/>
            <person name="Kakita M."/>
            <person name="Kanazawa T."/>
            <person name="Kawai Y."/>
            <person name="Kawashima T."/>
            <person name="Kennedy M."/>
            <person name="Kinose K."/>
            <person name="Kinoshita T."/>
            <person name="Kohara Y."/>
            <person name="Koide E."/>
            <person name="Komatsu K."/>
            <person name="Kopischke S."/>
            <person name="Kubo M."/>
            <person name="Kyozuka J."/>
            <person name="Lagercrantz U."/>
            <person name="Lin S."/>
            <person name="Lindquist E."/>
            <person name="Lipzen A."/>
            <person name="Lu C."/>
            <person name="Luna E."/>
            <person name="Martienssen R."/>
            <person name="Minamino N."/>
            <person name="Mizutani M."/>
            <person name="Mizutani M."/>
            <person name="Mochizuki N."/>
            <person name="Monte I."/>
            <person name="Mosher R."/>
            <person name="Nagasaki H."/>
            <person name="Nakagami H."/>
            <person name="Naramoto S."/>
            <person name="Nishitani K."/>
            <person name="Ohtani M."/>
            <person name="Okamoto T."/>
            <person name="Okumura M."/>
            <person name="Phillips J."/>
            <person name="Pollak B."/>
            <person name="Reinders A."/>
            <person name="Roevekamp M."/>
            <person name="Sano R."/>
            <person name="Sawa S."/>
            <person name="Schmid M."/>
            <person name="Shirakawa M."/>
            <person name="Solano R."/>
            <person name="Spunde A."/>
            <person name="Suetsugu N."/>
            <person name="Sugano S."/>
            <person name="Sugiyama A."/>
            <person name="Sun R."/>
            <person name="Suzuki Y."/>
            <person name="Takenaka M."/>
            <person name="Takezawa D."/>
            <person name="Tomogane H."/>
            <person name="Tsuzuki M."/>
            <person name="Ueda T."/>
            <person name="Umeda M."/>
            <person name="Ward J."/>
            <person name="Watanabe Y."/>
            <person name="Yazaki K."/>
            <person name="Yokoyama R."/>
            <person name="Yoshitake Y."/>
            <person name="Yotsui I."/>
            <person name="Zachgo S."/>
            <person name="Schmutz J."/>
        </authorList>
    </citation>
    <scope>NUCLEOTIDE SEQUENCE [LARGE SCALE GENOMIC DNA]</scope>
    <source>
        <strain evidence="6">cv. B-3</strain>
    </source>
</reference>
<dbReference type="Gene3D" id="3.40.50.300">
    <property type="entry name" value="P-loop containing nucleotide triphosphate hydrolases"/>
    <property type="match status" value="1"/>
</dbReference>
<name>A0A398AHE8_BRACM</name>
<dbReference type="SUPFAM" id="SSF52540">
    <property type="entry name" value="P-loop containing nucleoside triphosphate hydrolases"/>
    <property type="match status" value="1"/>
</dbReference>
<evidence type="ECO:0000313" key="6">
    <source>
        <dbReference type="Proteomes" id="UP000264353"/>
    </source>
</evidence>
<evidence type="ECO:0000256" key="3">
    <source>
        <dbReference type="SAM" id="MobiDB-lite"/>
    </source>
</evidence>
<keyword evidence="2" id="KW-0067">ATP-binding</keyword>
<protein>
    <recommendedName>
        <fullName evidence="4">AAA+ ATPase domain-containing protein</fullName>
    </recommendedName>
</protein>
<dbReference type="CDD" id="cd00009">
    <property type="entry name" value="AAA"/>
    <property type="match status" value="1"/>
</dbReference>
<evidence type="ECO:0000259" key="4">
    <source>
        <dbReference type="SMART" id="SM00382"/>
    </source>
</evidence>
<gene>
    <name evidence="5" type="ORF">BRARA_B02079</name>
</gene>
<dbReference type="SMART" id="SM00382">
    <property type="entry name" value="AAA"/>
    <property type="match status" value="1"/>
</dbReference>
<dbReference type="InterPro" id="IPR058670">
    <property type="entry name" value="PTPase_dom"/>
</dbReference>
<accession>A0A398AHE8</accession>
<dbReference type="InterPro" id="IPR034081">
    <property type="entry name" value="R3H_AAA"/>
</dbReference>
<dbReference type="PANTHER" id="PTHR20953:SF3">
    <property type="entry name" value="P-LOOP CONTAINING NUCLEOSIDE TRIPHOSPHATE HYDROLASES SUPERFAMILY PROTEIN"/>
    <property type="match status" value="1"/>
</dbReference>
<dbReference type="InterPro" id="IPR045735">
    <property type="entry name" value="Spore_III_AA_AAA+_ATPase"/>
</dbReference>
<dbReference type="EMBL" id="CM010629">
    <property type="protein sequence ID" value="RID75010.1"/>
    <property type="molecule type" value="Genomic_DNA"/>
</dbReference>
<keyword evidence="1" id="KW-0547">Nucleotide-binding</keyword>
<evidence type="ECO:0000256" key="2">
    <source>
        <dbReference type="ARBA" id="ARBA00022840"/>
    </source>
</evidence>
<dbReference type="Pfam" id="PF25516">
    <property type="entry name" value="PTPase"/>
    <property type="match status" value="1"/>
</dbReference>
<dbReference type="PANTHER" id="PTHR20953">
    <property type="entry name" value="KINASE-RELATED"/>
    <property type="match status" value="1"/>
</dbReference>
<feature type="compositionally biased region" description="Acidic residues" evidence="3">
    <location>
        <begin position="625"/>
        <end position="641"/>
    </location>
</feature>
<dbReference type="InterPro" id="IPR003593">
    <property type="entry name" value="AAA+_ATPase"/>
</dbReference>
<organism evidence="5 6">
    <name type="scientific">Brassica campestris</name>
    <name type="common">Field mustard</name>
    <dbReference type="NCBI Taxonomy" id="3711"/>
    <lineage>
        <taxon>Eukaryota</taxon>
        <taxon>Viridiplantae</taxon>
        <taxon>Streptophyta</taxon>
        <taxon>Embryophyta</taxon>
        <taxon>Tracheophyta</taxon>
        <taxon>Spermatophyta</taxon>
        <taxon>Magnoliopsida</taxon>
        <taxon>eudicotyledons</taxon>
        <taxon>Gunneridae</taxon>
        <taxon>Pentapetalae</taxon>
        <taxon>rosids</taxon>
        <taxon>malvids</taxon>
        <taxon>Brassicales</taxon>
        <taxon>Brassicaceae</taxon>
        <taxon>Brassiceae</taxon>
        <taxon>Brassica</taxon>
    </lineage>
</organism>
<sequence>MLSLSLSNHVPPLTLLSHHERRTLNLKLSCRSSLLFHQLFRAKLVSNSSPGVVAVSASSSPFAVPESVDEDHFDDELRRLLALVPEEIRRTLEEHPQISELIEVVLDLGRKPLARFPSGDFIISDEAVRVKDLQFAVSQVGEFTNDNRAGISRTLHRISAIRNRKGEIIGLTCRVGRSVRGSANLLRDLVQDGNSLLLIGPPGVGKTTMIREVARMLGNDYEKRVMIVDTSNEIGGDGDIPHPGIGNARRMQVPNSDIQHKVLIEAVENHMPQVIVIDEIGTKLEAIAASTIAERGIQLVATAHGGTIENLIKNPSLDLLVGGVQSVTLGDEEATRRGGTKTVLERKGPPTFTCGAEIVSKTEVRVHRSLEATVDAVLAGRLPNVEIRKINSHGVEVIMEKKESLMDVTTLDKKHEEETLDVSKLIKEETISEVLPTKEITEAESSEHETPMYLYVYGIAESTVLQAIKTLEIEIAVEITDNISEAEALLALQSKIRKNPRIKSLATSHGIPVYVTKTSSGIQVAKAIRELLTDYEDGLGEFGSEDRPKLSEKMDALEEARLAIERIVIPENEPVDLLPRPRKIVSFQGNLVRKYNLRSERHWRGDEVYLRILPYGMDEDKNKEDEDEEEEVVEEENGGELEEFGCVTEESNGLPYSIDRLPLLPD</sequence>
<dbReference type="AlphaFoldDB" id="A0A398AHE8"/>
<feature type="region of interest" description="Disordered" evidence="3">
    <location>
        <begin position="619"/>
        <end position="641"/>
    </location>
</feature>
<feature type="domain" description="AAA+ ATPase" evidence="4">
    <location>
        <begin position="192"/>
        <end position="348"/>
    </location>
</feature>
<dbReference type="Pfam" id="PF19568">
    <property type="entry name" value="Spore_III_AA"/>
    <property type="match status" value="1"/>
</dbReference>
<dbReference type="FunFam" id="3.40.50.300:FF:001088">
    <property type="entry name" value="uncharacterized protein ycf45 isoform X2"/>
    <property type="match status" value="1"/>
</dbReference>
<dbReference type="GO" id="GO:0005524">
    <property type="term" value="F:ATP binding"/>
    <property type="evidence" value="ECO:0007669"/>
    <property type="project" value="UniProtKB-KW"/>
</dbReference>
<dbReference type="InterPro" id="IPR027417">
    <property type="entry name" value="P-loop_NTPase"/>
</dbReference>
<proteinExistence type="predicted"/>
<dbReference type="CDD" id="cd02645">
    <property type="entry name" value="R3H_AAA"/>
    <property type="match status" value="1"/>
</dbReference>
<dbReference type="PRINTS" id="PR00830">
    <property type="entry name" value="ENDOLAPTASE"/>
</dbReference>
<evidence type="ECO:0000256" key="1">
    <source>
        <dbReference type="ARBA" id="ARBA00022741"/>
    </source>
</evidence>
<evidence type="ECO:0000313" key="5">
    <source>
        <dbReference type="EMBL" id="RID75010.1"/>
    </source>
</evidence>